<comment type="caution">
    <text evidence="3">The sequence shown here is derived from an EMBL/GenBank/DDBJ whole genome shotgun (WGS) entry which is preliminary data.</text>
</comment>
<protein>
    <recommendedName>
        <fullName evidence="2">Prion-inhibition and propagation HeLo domain-containing protein</fullName>
    </recommendedName>
</protein>
<dbReference type="EMBL" id="JAFEKC020000023">
    <property type="protein sequence ID" value="KAK0507593.1"/>
    <property type="molecule type" value="Genomic_DNA"/>
</dbReference>
<evidence type="ECO:0000256" key="1">
    <source>
        <dbReference type="SAM" id="MobiDB-lite"/>
    </source>
</evidence>
<sequence>MAETIGLISGSITLVKFFHVTIQVFDIVNTSRTHSSEIHILCSQLQIERVHLISWGELIGLTEIHGIGPQVKLDDKIHQPQCCHAIAHHLNRLLELFQKLDKSLDKHGVQLDQNRNHDDNSSENDDASTSTARPSNRQILSTSQGLVQHVFHSQLETIRKSIQNHQTTVPWFKKTKWAIYPGDRFRGVVDEIRGLVDGLHNILPDVRTQAKEQLTREIEISEDVRSLDMVQAATIEHHQGTG</sequence>
<dbReference type="AlphaFoldDB" id="A0AA39QTS8"/>
<evidence type="ECO:0000313" key="3">
    <source>
        <dbReference type="EMBL" id="KAK0507593.1"/>
    </source>
</evidence>
<dbReference type="PANTHER" id="PTHR37542">
    <property type="entry name" value="HELO DOMAIN-CONTAINING PROTEIN-RELATED"/>
    <property type="match status" value="1"/>
</dbReference>
<reference evidence="3" key="1">
    <citation type="submission" date="2023-03" db="EMBL/GenBank/DDBJ databases">
        <title>Complete genome of Cladonia borealis.</title>
        <authorList>
            <person name="Park H."/>
        </authorList>
    </citation>
    <scope>NUCLEOTIDE SEQUENCE</scope>
    <source>
        <strain evidence="3">ANT050790</strain>
    </source>
</reference>
<feature type="region of interest" description="Disordered" evidence="1">
    <location>
        <begin position="111"/>
        <end position="137"/>
    </location>
</feature>
<feature type="domain" description="Prion-inhibition and propagation HeLo" evidence="2">
    <location>
        <begin position="6"/>
        <end position="229"/>
    </location>
</feature>
<accession>A0AA39QTS8</accession>
<gene>
    <name evidence="3" type="ORF">JMJ35_010116</name>
</gene>
<feature type="compositionally biased region" description="Basic and acidic residues" evidence="1">
    <location>
        <begin position="111"/>
        <end position="120"/>
    </location>
</feature>
<dbReference type="Gene3D" id="1.20.120.1020">
    <property type="entry name" value="Prion-inhibition and propagation, HeLo domain"/>
    <property type="match status" value="1"/>
</dbReference>
<dbReference type="Pfam" id="PF14479">
    <property type="entry name" value="HeLo"/>
    <property type="match status" value="1"/>
</dbReference>
<evidence type="ECO:0000259" key="2">
    <source>
        <dbReference type="Pfam" id="PF14479"/>
    </source>
</evidence>
<feature type="compositionally biased region" description="Polar residues" evidence="1">
    <location>
        <begin position="127"/>
        <end position="137"/>
    </location>
</feature>
<name>A0AA39QTS8_9LECA</name>
<dbReference type="InterPro" id="IPR029498">
    <property type="entry name" value="HeLo_dom"/>
</dbReference>
<keyword evidence="4" id="KW-1185">Reference proteome</keyword>
<dbReference type="Proteomes" id="UP001166286">
    <property type="component" value="Unassembled WGS sequence"/>
</dbReference>
<proteinExistence type="predicted"/>
<dbReference type="InterPro" id="IPR038305">
    <property type="entry name" value="HeLo_sf"/>
</dbReference>
<evidence type="ECO:0000313" key="4">
    <source>
        <dbReference type="Proteomes" id="UP001166286"/>
    </source>
</evidence>
<organism evidence="3 4">
    <name type="scientific">Cladonia borealis</name>
    <dbReference type="NCBI Taxonomy" id="184061"/>
    <lineage>
        <taxon>Eukaryota</taxon>
        <taxon>Fungi</taxon>
        <taxon>Dikarya</taxon>
        <taxon>Ascomycota</taxon>
        <taxon>Pezizomycotina</taxon>
        <taxon>Lecanoromycetes</taxon>
        <taxon>OSLEUM clade</taxon>
        <taxon>Lecanoromycetidae</taxon>
        <taxon>Lecanorales</taxon>
        <taxon>Lecanorineae</taxon>
        <taxon>Cladoniaceae</taxon>
        <taxon>Cladonia</taxon>
    </lineage>
</organism>